<feature type="transmembrane region" description="Helical" evidence="1">
    <location>
        <begin position="25"/>
        <end position="46"/>
    </location>
</feature>
<evidence type="ECO:0000313" key="2">
    <source>
        <dbReference type="EMBL" id="KKU32570.1"/>
    </source>
</evidence>
<protein>
    <submittedName>
        <fullName evidence="2">Uncharacterized protein</fullName>
    </submittedName>
</protein>
<gene>
    <name evidence="2" type="ORF">UX47_C0009G0007</name>
</gene>
<sequence>MGYRGRNSPHILFNFWRRKLGKYKFATLALLVMIFIIVFAVVGGIYRGIVEPGIDEHVPDGNFGIACQLAGLNCPEEWSSTATPIVVPSPTSAPLWP</sequence>
<comment type="caution">
    <text evidence="2">The sequence shown here is derived from an EMBL/GenBank/DDBJ whole genome shotgun (WGS) entry which is preliminary data.</text>
</comment>
<organism evidence="2 3">
    <name type="scientific">Candidatus Collierbacteria bacterium GW2011_GWA2_46_26</name>
    <dbReference type="NCBI Taxonomy" id="1618381"/>
    <lineage>
        <taxon>Bacteria</taxon>
        <taxon>Candidatus Collieribacteriota</taxon>
    </lineage>
</organism>
<evidence type="ECO:0000313" key="3">
    <source>
        <dbReference type="Proteomes" id="UP000034794"/>
    </source>
</evidence>
<reference evidence="2 3" key="1">
    <citation type="journal article" date="2015" name="Nature">
        <title>rRNA introns, odd ribosomes, and small enigmatic genomes across a large radiation of phyla.</title>
        <authorList>
            <person name="Brown C.T."/>
            <person name="Hug L.A."/>
            <person name="Thomas B.C."/>
            <person name="Sharon I."/>
            <person name="Castelle C.J."/>
            <person name="Singh A."/>
            <person name="Wilkins M.J."/>
            <person name="Williams K.H."/>
            <person name="Banfield J.F."/>
        </authorList>
    </citation>
    <scope>NUCLEOTIDE SEQUENCE [LARGE SCALE GENOMIC DNA]</scope>
</reference>
<dbReference type="AlphaFoldDB" id="A0A0G1SGU9"/>
<keyword evidence="1" id="KW-1133">Transmembrane helix</keyword>
<name>A0A0G1SGU9_9BACT</name>
<keyword evidence="1" id="KW-0472">Membrane</keyword>
<dbReference type="Proteomes" id="UP000034794">
    <property type="component" value="Unassembled WGS sequence"/>
</dbReference>
<evidence type="ECO:0000256" key="1">
    <source>
        <dbReference type="SAM" id="Phobius"/>
    </source>
</evidence>
<dbReference type="EMBL" id="LCMI01000009">
    <property type="protein sequence ID" value="KKU32570.1"/>
    <property type="molecule type" value="Genomic_DNA"/>
</dbReference>
<keyword evidence="1" id="KW-0812">Transmembrane</keyword>
<accession>A0A0G1SGU9</accession>
<proteinExistence type="predicted"/>